<name>A0A1M6F4K3_9FIRM</name>
<reference evidence="1 2" key="1">
    <citation type="submission" date="2016-11" db="EMBL/GenBank/DDBJ databases">
        <authorList>
            <person name="Varghese N."/>
            <person name="Submissions S."/>
        </authorList>
    </citation>
    <scope>NUCLEOTIDE SEQUENCE [LARGE SCALE GENOMIC DNA]</scope>
    <source>
        <strain evidence="1 2">DSM 19027</strain>
    </source>
</reference>
<protein>
    <submittedName>
        <fullName evidence="1">Uncharacterized protein</fullName>
    </submittedName>
</protein>
<accession>A0A1M6F4K3</accession>
<keyword evidence="2" id="KW-1185">Reference proteome</keyword>
<dbReference type="EMBL" id="FQZP01000015">
    <property type="protein sequence ID" value="SHI92600.1"/>
    <property type="molecule type" value="Genomic_DNA"/>
</dbReference>
<sequence length="82" mass="9505">MYISVNVIKEKSFDPVFKVRVSYQDQEVSFSDVVVEVLRQPPKVTINYPEEIRSVLPNINVKKLELEILNKIAEFLLLNARA</sequence>
<dbReference type="AlphaFoldDB" id="A0A1M6F4K3"/>
<dbReference type="RefSeq" id="WP_149678415.1">
    <property type="nucleotide sequence ID" value="NZ_DAONMB010000001.1"/>
</dbReference>
<dbReference type="OrthoDB" id="9958086at2"/>
<evidence type="ECO:0000313" key="1">
    <source>
        <dbReference type="EMBL" id="SHI92600.1"/>
    </source>
</evidence>
<proteinExistence type="predicted"/>
<dbReference type="Proteomes" id="UP000324781">
    <property type="component" value="Unassembled WGS sequence"/>
</dbReference>
<organism evidence="1 2">
    <name type="scientific">Thermoclostridium caenicola</name>
    <dbReference type="NCBI Taxonomy" id="659425"/>
    <lineage>
        <taxon>Bacteria</taxon>
        <taxon>Bacillati</taxon>
        <taxon>Bacillota</taxon>
        <taxon>Clostridia</taxon>
        <taxon>Eubacteriales</taxon>
        <taxon>Oscillospiraceae</taxon>
        <taxon>Thermoclostridium</taxon>
    </lineage>
</organism>
<evidence type="ECO:0000313" key="2">
    <source>
        <dbReference type="Proteomes" id="UP000324781"/>
    </source>
</evidence>
<gene>
    <name evidence="1" type="ORF">SAMN05444373_101526</name>
</gene>